<dbReference type="Proteomes" id="UP001314263">
    <property type="component" value="Unassembled WGS sequence"/>
</dbReference>
<feature type="region of interest" description="Disordered" evidence="1">
    <location>
        <begin position="303"/>
        <end position="344"/>
    </location>
</feature>
<sequence length="815" mass="89896">MRRYVLLRLCAVLASIRLGNGETSWYDFATLSPQERQGIVDAITKTCAEVPLLQQPFWRHQLELYRVSPQEHLLPQRHHEHSRVSNLNCEVHGLLRRCRLGDSKEPQHRRLQEEEPAGDEEPAPSEDKSLEDEALSDAQADWVEPDLGTAGTADILPSILDEPDTDDISDAEAEAATREAMGELEDDIAAEGPSDVDDLQEAEVQSEEAGVEIMEASREAEPEAAEPEEAKQEEPGVGDAEAQEEQQLMDALDRQQEGPSEHDIDFLEKAEMLREQQMERMAEESSEAAEPEAPELKYWQKEAAQQEAAAGATDGEERGEDREADPALTPRERHHEHHVDAERHAVLRRAFLGETTTSSEAYMKATRAHGDPHRLSTFFKKLLDGEAVSVAAIGGTVTAGGGAGGRHKQQGYAGRVATWLESLGTEQEPVNVTFRNMAVEGTTSVYMAQCLHNLISNGTDLILVEPSVGDWAALDLDRTDEGVRVPLNNSIRRGFERLLRRLMRLPGAPAVLVVHWWSPLEFQGSFWEVAQDELDVIASYYDVQTISFRDGYYNEIMSAKTGFAPETFLCDSINPNPLGHRYLADLVVSYLQDVLAAAVLGVGHTSHATGGHAAALPPPMFPGNDGAPDALCINPGHDFKLLVTSHEGWLWVNEAQVEMNHPPRWGFISATPGKVLTLQFPMPKPPQALPDDAEEGGMPMTVGVGMLKSYQHMGVAEVACTEGCSCEPQAFDLHQEEKRSLVFFHYMEVGWAPQCSVSINIAEETSSGEHKVKVTSLIVSDDYRDQSHVYSLHESAVATDQHGITGRRLLALLHA</sequence>
<feature type="compositionally biased region" description="Acidic residues" evidence="1">
    <location>
        <begin position="182"/>
        <end position="210"/>
    </location>
</feature>
<keyword evidence="4" id="KW-1185">Reference proteome</keyword>
<dbReference type="EMBL" id="CAUYUE010000004">
    <property type="protein sequence ID" value="CAK0771066.1"/>
    <property type="molecule type" value="Genomic_DNA"/>
</dbReference>
<evidence type="ECO:0000313" key="4">
    <source>
        <dbReference type="Proteomes" id="UP001314263"/>
    </source>
</evidence>
<dbReference type="AlphaFoldDB" id="A0AAV1I0R8"/>
<evidence type="ECO:0000256" key="2">
    <source>
        <dbReference type="SAM" id="SignalP"/>
    </source>
</evidence>
<feature type="compositionally biased region" description="Basic and acidic residues" evidence="1">
    <location>
        <begin position="104"/>
        <end position="113"/>
    </location>
</feature>
<dbReference type="CDD" id="cd00229">
    <property type="entry name" value="SGNH_hydrolase"/>
    <property type="match status" value="1"/>
</dbReference>
<keyword evidence="2" id="KW-0732">Signal</keyword>
<name>A0AAV1I0R8_9CHLO</name>
<reference evidence="3 4" key="1">
    <citation type="submission" date="2023-10" db="EMBL/GenBank/DDBJ databases">
        <authorList>
            <person name="Maclean D."/>
            <person name="Macfadyen A."/>
        </authorList>
    </citation>
    <scope>NUCLEOTIDE SEQUENCE [LARGE SCALE GENOMIC DNA]</scope>
</reference>
<organism evidence="3 4">
    <name type="scientific">Coccomyxa viridis</name>
    <dbReference type="NCBI Taxonomy" id="1274662"/>
    <lineage>
        <taxon>Eukaryota</taxon>
        <taxon>Viridiplantae</taxon>
        <taxon>Chlorophyta</taxon>
        <taxon>core chlorophytes</taxon>
        <taxon>Trebouxiophyceae</taxon>
        <taxon>Trebouxiophyceae incertae sedis</taxon>
        <taxon>Coccomyxaceae</taxon>
        <taxon>Coccomyxa</taxon>
    </lineage>
</organism>
<feature type="compositionally biased region" description="Acidic residues" evidence="1">
    <location>
        <begin position="161"/>
        <end position="173"/>
    </location>
</feature>
<accession>A0AAV1I0R8</accession>
<feature type="compositionally biased region" description="Acidic residues" evidence="1">
    <location>
        <begin position="114"/>
        <end position="135"/>
    </location>
</feature>
<feature type="signal peptide" evidence="2">
    <location>
        <begin position="1"/>
        <end position="21"/>
    </location>
</feature>
<dbReference type="InterPro" id="IPR036514">
    <property type="entry name" value="SGNH_hydro_sf"/>
</dbReference>
<feature type="compositionally biased region" description="Basic and acidic residues" evidence="1">
    <location>
        <begin position="251"/>
        <end position="265"/>
    </location>
</feature>
<feature type="region of interest" description="Disordered" evidence="1">
    <location>
        <begin position="104"/>
        <end position="265"/>
    </location>
</feature>
<feature type="compositionally biased region" description="Low complexity" evidence="1">
    <location>
        <begin position="303"/>
        <end position="313"/>
    </location>
</feature>
<feature type="chain" id="PRO_5043426913" description="SGNH hydrolase-type esterase domain-containing protein" evidence="2">
    <location>
        <begin position="22"/>
        <end position="815"/>
    </location>
</feature>
<gene>
    <name evidence="3" type="ORF">CVIRNUC_003829</name>
</gene>
<evidence type="ECO:0000313" key="3">
    <source>
        <dbReference type="EMBL" id="CAK0771066.1"/>
    </source>
</evidence>
<dbReference type="Gene3D" id="3.40.50.1110">
    <property type="entry name" value="SGNH hydrolase"/>
    <property type="match status" value="1"/>
</dbReference>
<feature type="compositionally biased region" description="Basic and acidic residues" evidence="1">
    <location>
        <begin position="315"/>
        <end position="344"/>
    </location>
</feature>
<dbReference type="PANTHER" id="PTHR34407:SF1">
    <property type="entry name" value="SGNH HYDROLASE-TYPE ESTERASE DOMAIN-CONTAINING PROTEIN"/>
    <property type="match status" value="1"/>
</dbReference>
<protein>
    <recommendedName>
        <fullName evidence="5">SGNH hydrolase-type esterase domain-containing protein</fullName>
    </recommendedName>
</protein>
<evidence type="ECO:0008006" key="5">
    <source>
        <dbReference type="Google" id="ProtNLM"/>
    </source>
</evidence>
<evidence type="ECO:0000256" key="1">
    <source>
        <dbReference type="SAM" id="MobiDB-lite"/>
    </source>
</evidence>
<proteinExistence type="predicted"/>
<dbReference type="SUPFAM" id="SSF52266">
    <property type="entry name" value="SGNH hydrolase"/>
    <property type="match status" value="1"/>
</dbReference>
<comment type="caution">
    <text evidence="3">The sequence shown here is derived from an EMBL/GenBank/DDBJ whole genome shotgun (WGS) entry which is preliminary data.</text>
</comment>
<dbReference type="PANTHER" id="PTHR34407">
    <property type="entry name" value="EXPRESSED PROTEIN"/>
    <property type="match status" value="1"/>
</dbReference>